<dbReference type="EMBL" id="PYGF01000001">
    <property type="protein sequence ID" value="PSL07239.1"/>
    <property type="molecule type" value="Genomic_DNA"/>
</dbReference>
<dbReference type="RefSeq" id="WP_106565353.1">
    <property type="nucleotide sequence ID" value="NZ_PYGF01000001.1"/>
</dbReference>
<dbReference type="Pfam" id="PF02585">
    <property type="entry name" value="PIG-L"/>
    <property type="match status" value="1"/>
</dbReference>
<dbReference type="InterPro" id="IPR003737">
    <property type="entry name" value="GlcNAc_PI_deacetylase-related"/>
</dbReference>
<dbReference type="Gene3D" id="3.40.50.10320">
    <property type="entry name" value="LmbE-like"/>
    <property type="match status" value="1"/>
</dbReference>
<dbReference type="PANTHER" id="PTHR12993:SF11">
    <property type="entry name" value="N-ACETYLGLUCOSAMINYL-PHOSPHATIDYLINOSITOL DE-N-ACETYLASE"/>
    <property type="match status" value="1"/>
</dbReference>
<organism evidence="2 3">
    <name type="scientific">Cecembia rubra</name>
    <dbReference type="NCBI Taxonomy" id="1485585"/>
    <lineage>
        <taxon>Bacteria</taxon>
        <taxon>Pseudomonadati</taxon>
        <taxon>Bacteroidota</taxon>
        <taxon>Cytophagia</taxon>
        <taxon>Cytophagales</taxon>
        <taxon>Cyclobacteriaceae</taxon>
        <taxon>Cecembia</taxon>
    </lineage>
</organism>
<gene>
    <name evidence="2" type="ORF">CLV48_101169</name>
</gene>
<reference evidence="2 3" key="1">
    <citation type="submission" date="2018-03" db="EMBL/GenBank/DDBJ databases">
        <title>Genomic Encyclopedia of Archaeal and Bacterial Type Strains, Phase II (KMG-II): from individual species to whole genera.</title>
        <authorList>
            <person name="Goeker M."/>
        </authorList>
    </citation>
    <scope>NUCLEOTIDE SEQUENCE [LARGE SCALE GENOMIC DNA]</scope>
    <source>
        <strain evidence="2 3">DSM 28057</strain>
    </source>
</reference>
<keyword evidence="3" id="KW-1185">Reference proteome</keyword>
<evidence type="ECO:0000313" key="2">
    <source>
        <dbReference type="EMBL" id="PSL07239.1"/>
    </source>
</evidence>
<protein>
    <submittedName>
        <fullName evidence="2">LmbE family N-acetylglucosaminyl deacetylase</fullName>
    </submittedName>
</protein>
<keyword evidence="1" id="KW-0472">Membrane</keyword>
<dbReference type="Proteomes" id="UP000240708">
    <property type="component" value="Unassembled WGS sequence"/>
</dbReference>
<accession>A0A2P8ECN1</accession>
<comment type="caution">
    <text evidence="2">The sequence shown here is derived from an EMBL/GenBank/DDBJ whole genome shotgun (WGS) entry which is preliminary data.</text>
</comment>
<keyword evidence="1" id="KW-0812">Transmembrane</keyword>
<keyword evidence="1" id="KW-1133">Transmembrane helix</keyword>
<dbReference type="GO" id="GO:0016811">
    <property type="term" value="F:hydrolase activity, acting on carbon-nitrogen (but not peptide) bonds, in linear amides"/>
    <property type="evidence" value="ECO:0007669"/>
    <property type="project" value="TreeGrafter"/>
</dbReference>
<dbReference type="OrthoDB" id="9790023at2"/>
<evidence type="ECO:0000313" key="3">
    <source>
        <dbReference type="Proteomes" id="UP000240708"/>
    </source>
</evidence>
<feature type="transmembrane region" description="Helical" evidence="1">
    <location>
        <begin position="6"/>
        <end position="30"/>
    </location>
</feature>
<dbReference type="InterPro" id="IPR024078">
    <property type="entry name" value="LmbE-like_dom_sf"/>
</dbReference>
<proteinExistence type="predicted"/>
<dbReference type="SUPFAM" id="SSF102588">
    <property type="entry name" value="LmbE-like"/>
    <property type="match status" value="1"/>
</dbReference>
<dbReference type="AlphaFoldDB" id="A0A2P8ECN1"/>
<dbReference type="PANTHER" id="PTHR12993">
    <property type="entry name" value="N-ACETYLGLUCOSAMINYL-PHOSPHATIDYLINOSITOL DE-N-ACETYLASE-RELATED"/>
    <property type="match status" value="1"/>
</dbReference>
<sequence>MKHIGLILAVSILVIMVLTAFFMLFARFMIQDSSIPVRSGLIDSSSSKTIMTFFAHPDDEIAIGGTLLDASKAGHKVVLVCLTKGEAGPTGGMVERNQLAQVRAEELRRVAGIIGAEALEIFDFPDSKLDQVEFREIKELAIHMIEKYQPDYLITYDSRIGLYGHKDHRVVSKAMEEIYLERKGSHAFPVKQYFQVTLCKKQIEIAMKLSSGFQRNYPKEGPGLPVPDFAVRTTQYFPDLLNMISAHATQHEVLGDFFPYYDKIPVWIYGRIFDREYFYQFKENE</sequence>
<name>A0A2P8ECN1_9BACT</name>
<evidence type="ECO:0000256" key="1">
    <source>
        <dbReference type="SAM" id="Phobius"/>
    </source>
</evidence>